<dbReference type="PaxDb" id="8022-A0A060W336"/>
<dbReference type="STRING" id="8022.A0A060W336"/>
<feature type="chain" id="PRO_5001593892" description="Myosin tail domain-containing protein" evidence="3">
    <location>
        <begin position="17"/>
        <end position="100"/>
    </location>
</feature>
<gene>
    <name evidence="4" type="ORF">GSONMT00065375001</name>
</gene>
<reference evidence="4" key="1">
    <citation type="journal article" date="2014" name="Nat. Commun.">
        <title>The rainbow trout genome provides novel insights into evolution after whole-genome duplication in vertebrates.</title>
        <authorList>
            <person name="Berthelot C."/>
            <person name="Brunet F."/>
            <person name="Chalopin D."/>
            <person name="Juanchich A."/>
            <person name="Bernard M."/>
            <person name="Noel B."/>
            <person name="Bento P."/>
            <person name="Da Silva C."/>
            <person name="Labadie K."/>
            <person name="Alberti A."/>
            <person name="Aury J.M."/>
            <person name="Louis A."/>
            <person name="Dehais P."/>
            <person name="Bardou P."/>
            <person name="Montfort J."/>
            <person name="Klopp C."/>
            <person name="Cabau C."/>
            <person name="Gaspin C."/>
            <person name="Thorgaard G.H."/>
            <person name="Boussaha M."/>
            <person name="Quillet E."/>
            <person name="Guyomard R."/>
            <person name="Galiana D."/>
            <person name="Bobe J."/>
            <person name="Volff J.N."/>
            <person name="Genet C."/>
            <person name="Wincker P."/>
            <person name="Jaillon O."/>
            <person name="Roest Crollius H."/>
            <person name="Guiguen Y."/>
        </authorList>
    </citation>
    <scope>NUCLEOTIDE SEQUENCE [LARGE SCALE GENOMIC DNA]</scope>
</reference>
<dbReference type="AlphaFoldDB" id="A0A060W336"/>
<protein>
    <recommendedName>
        <fullName evidence="6">Myosin tail domain-containing protein</fullName>
    </recommendedName>
</protein>
<name>A0A060W336_ONCMY</name>
<keyword evidence="1" id="KW-0175">Coiled coil</keyword>
<evidence type="ECO:0008006" key="6">
    <source>
        <dbReference type="Google" id="ProtNLM"/>
    </source>
</evidence>
<feature type="signal peptide" evidence="3">
    <location>
        <begin position="1"/>
        <end position="16"/>
    </location>
</feature>
<evidence type="ECO:0000313" key="5">
    <source>
        <dbReference type="Proteomes" id="UP000193380"/>
    </source>
</evidence>
<dbReference type="Proteomes" id="UP000193380">
    <property type="component" value="Unassembled WGS sequence"/>
</dbReference>
<evidence type="ECO:0000256" key="1">
    <source>
        <dbReference type="SAM" id="Coils"/>
    </source>
</evidence>
<reference evidence="4" key="2">
    <citation type="submission" date="2014-03" db="EMBL/GenBank/DDBJ databases">
        <authorList>
            <person name="Genoscope - CEA"/>
        </authorList>
    </citation>
    <scope>NUCLEOTIDE SEQUENCE</scope>
</reference>
<feature type="compositionally biased region" description="Polar residues" evidence="2">
    <location>
        <begin position="85"/>
        <end position="100"/>
    </location>
</feature>
<organism evidence="4 5">
    <name type="scientific">Oncorhynchus mykiss</name>
    <name type="common">Rainbow trout</name>
    <name type="synonym">Salmo gairdneri</name>
    <dbReference type="NCBI Taxonomy" id="8022"/>
    <lineage>
        <taxon>Eukaryota</taxon>
        <taxon>Metazoa</taxon>
        <taxon>Chordata</taxon>
        <taxon>Craniata</taxon>
        <taxon>Vertebrata</taxon>
        <taxon>Euteleostomi</taxon>
        <taxon>Actinopterygii</taxon>
        <taxon>Neopterygii</taxon>
        <taxon>Teleostei</taxon>
        <taxon>Protacanthopterygii</taxon>
        <taxon>Salmoniformes</taxon>
        <taxon>Salmonidae</taxon>
        <taxon>Salmoninae</taxon>
        <taxon>Oncorhynchus</taxon>
    </lineage>
</organism>
<evidence type="ECO:0000256" key="2">
    <source>
        <dbReference type="SAM" id="MobiDB-lite"/>
    </source>
</evidence>
<proteinExistence type="predicted"/>
<dbReference type="EMBL" id="FR904383">
    <property type="protein sequence ID" value="CDQ61522.1"/>
    <property type="molecule type" value="Genomic_DNA"/>
</dbReference>
<evidence type="ECO:0000313" key="4">
    <source>
        <dbReference type="EMBL" id="CDQ61522.1"/>
    </source>
</evidence>
<evidence type="ECO:0000256" key="3">
    <source>
        <dbReference type="SAM" id="SignalP"/>
    </source>
</evidence>
<keyword evidence="3" id="KW-0732">Signal</keyword>
<sequence length="100" mass="11155">MIICTSCLACQVFASCCPLLFVFTEEDSKNLARSQELIDKLQAKVKSYNRQAEEAEEQANSNLAKFRKIQHDLDNAEGRCHCQQAPCSHSGPSSQSNFRG</sequence>
<accession>A0A060W336</accession>
<feature type="coiled-coil region" evidence="1">
    <location>
        <begin position="31"/>
        <end position="69"/>
    </location>
</feature>
<feature type="region of interest" description="Disordered" evidence="2">
    <location>
        <begin position="81"/>
        <end position="100"/>
    </location>
</feature>